<proteinExistence type="inferred from homology"/>
<keyword evidence="5" id="KW-0406">Ion transport</keyword>
<dbReference type="CDD" id="cd00371">
    <property type="entry name" value="HMA"/>
    <property type="match status" value="1"/>
</dbReference>
<dbReference type="InterPro" id="IPR006121">
    <property type="entry name" value="HMA_dom"/>
</dbReference>
<protein>
    <recommendedName>
        <fullName evidence="9">Copper transport protein ATOX1</fullName>
    </recommendedName>
    <alternativeName>
        <fullName evidence="10">Metal transport protein ATX1</fullName>
    </alternativeName>
</protein>
<evidence type="ECO:0000259" key="12">
    <source>
        <dbReference type="PROSITE" id="PS50846"/>
    </source>
</evidence>
<evidence type="ECO:0000256" key="1">
    <source>
        <dbReference type="ARBA" id="ARBA00022448"/>
    </source>
</evidence>
<keyword evidence="4" id="KW-0186">Copper</keyword>
<dbReference type="PANTHER" id="PTHR46365:SF1">
    <property type="entry name" value="COPPER TRANSPORT PROTEIN ATOX1"/>
    <property type="match status" value="1"/>
</dbReference>
<dbReference type="Gene3D" id="3.30.70.100">
    <property type="match status" value="1"/>
</dbReference>
<gene>
    <name evidence="13" type="ORF">SSLN_LOCUS2653</name>
</gene>
<evidence type="ECO:0000313" key="15">
    <source>
        <dbReference type="WBParaSite" id="SSLN_0000274001-mRNA-1"/>
    </source>
</evidence>
<dbReference type="InterPro" id="IPR036163">
    <property type="entry name" value="HMA_dom_sf"/>
</dbReference>
<dbReference type="Pfam" id="PF00403">
    <property type="entry name" value="HMA"/>
    <property type="match status" value="1"/>
</dbReference>
<dbReference type="GO" id="GO:0016531">
    <property type="term" value="F:copper chaperone activity"/>
    <property type="evidence" value="ECO:0007669"/>
    <property type="project" value="TreeGrafter"/>
</dbReference>
<keyword evidence="2" id="KW-0479">Metal-binding</keyword>
<comment type="function">
    <text evidence="7">Binds and deliver cytosolic copper to the copper ATPase proteins. May be important in cellular antioxidant defense.</text>
</comment>
<evidence type="ECO:0000256" key="7">
    <source>
        <dbReference type="ARBA" id="ARBA00037651"/>
    </source>
</evidence>
<dbReference type="Proteomes" id="UP000275846">
    <property type="component" value="Unassembled WGS sequence"/>
</dbReference>
<dbReference type="PANTHER" id="PTHR46365">
    <property type="entry name" value="COPPER TRANSPORT PROTEIN ATOX1"/>
    <property type="match status" value="1"/>
</dbReference>
<evidence type="ECO:0000256" key="11">
    <source>
        <dbReference type="ARBA" id="ARBA00046351"/>
    </source>
</evidence>
<dbReference type="AlphaFoldDB" id="A0A183SEK5"/>
<evidence type="ECO:0000256" key="10">
    <source>
        <dbReference type="ARBA" id="ARBA00043201"/>
    </source>
</evidence>
<evidence type="ECO:0000313" key="13">
    <source>
        <dbReference type="EMBL" id="VDL89038.1"/>
    </source>
</evidence>
<dbReference type="STRING" id="70667.A0A183SEK5"/>
<keyword evidence="1" id="KW-0813">Transport</keyword>
<evidence type="ECO:0000256" key="9">
    <source>
        <dbReference type="ARBA" id="ARBA00040962"/>
    </source>
</evidence>
<keyword evidence="3" id="KW-0187">Copper transport</keyword>
<reference evidence="15" key="1">
    <citation type="submission" date="2016-06" db="UniProtKB">
        <authorList>
            <consortium name="WormBaseParasite"/>
        </authorList>
    </citation>
    <scope>IDENTIFICATION</scope>
</reference>
<accession>A0A183SEK5</accession>
<feature type="domain" description="HMA" evidence="12">
    <location>
        <begin position="1"/>
        <end position="58"/>
    </location>
</feature>
<dbReference type="PROSITE" id="PS50846">
    <property type="entry name" value="HMA_2"/>
    <property type="match status" value="1"/>
</dbReference>
<evidence type="ECO:0000256" key="4">
    <source>
        <dbReference type="ARBA" id="ARBA00023008"/>
    </source>
</evidence>
<dbReference type="OrthoDB" id="689350at2759"/>
<evidence type="ECO:0000256" key="2">
    <source>
        <dbReference type="ARBA" id="ARBA00022723"/>
    </source>
</evidence>
<keyword evidence="14" id="KW-1185">Reference proteome</keyword>
<dbReference type="SUPFAM" id="SSF55008">
    <property type="entry name" value="HMA, heavy metal-associated domain"/>
    <property type="match status" value="1"/>
</dbReference>
<dbReference type="WBParaSite" id="SSLN_0000274001-mRNA-1">
    <property type="protein sequence ID" value="SSLN_0000274001-mRNA-1"/>
    <property type="gene ID" value="SSLN_0000274001"/>
</dbReference>
<dbReference type="GO" id="GO:0046872">
    <property type="term" value="F:metal ion binding"/>
    <property type="evidence" value="ECO:0007669"/>
    <property type="project" value="UniProtKB-KW"/>
</dbReference>
<sequence>MEMTCEGCANAAKRVLSKLGEGILSVNTDVKNQLVTVESTLDEDVILETLKKTTKPVVPVH</sequence>
<evidence type="ECO:0000313" key="14">
    <source>
        <dbReference type="Proteomes" id="UP000275846"/>
    </source>
</evidence>
<reference evidence="13 14" key="2">
    <citation type="submission" date="2018-11" db="EMBL/GenBank/DDBJ databases">
        <authorList>
            <consortium name="Pathogen Informatics"/>
        </authorList>
    </citation>
    <scope>NUCLEOTIDE SEQUENCE [LARGE SCALE GENOMIC DNA]</scope>
    <source>
        <strain evidence="13 14">NST_G2</strain>
    </source>
</reference>
<dbReference type="GO" id="GO:0006825">
    <property type="term" value="P:copper ion transport"/>
    <property type="evidence" value="ECO:0007669"/>
    <property type="project" value="UniProtKB-KW"/>
</dbReference>
<comment type="subunit">
    <text evidence="11">Homodimer. Interacts with ATP7B. Interacts with ATP7A. Interacts (via dimer form) with SLC31A1 (via C-terminal domain); this interaction improves ATOX1 stability and controls intracellular Cu(I) levels.</text>
</comment>
<dbReference type="EMBL" id="UYSU01032305">
    <property type="protein sequence ID" value="VDL89038.1"/>
    <property type="molecule type" value="Genomic_DNA"/>
</dbReference>
<evidence type="ECO:0000256" key="5">
    <source>
        <dbReference type="ARBA" id="ARBA00023065"/>
    </source>
</evidence>
<organism evidence="15">
    <name type="scientific">Schistocephalus solidus</name>
    <name type="common">Tapeworm</name>
    <dbReference type="NCBI Taxonomy" id="70667"/>
    <lineage>
        <taxon>Eukaryota</taxon>
        <taxon>Metazoa</taxon>
        <taxon>Spiralia</taxon>
        <taxon>Lophotrochozoa</taxon>
        <taxon>Platyhelminthes</taxon>
        <taxon>Cestoda</taxon>
        <taxon>Eucestoda</taxon>
        <taxon>Diphyllobothriidea</taxon>
        <taxon>Diphyllobothriidae</taxon>
        <taxon>Schistocephalus</taxon>
    </lineage>
</organism>
<comment type="similarity">
    <text evidence="8">Belongs to the ATX1 family.</text>
</comment>
<dbReference type="InterPro" id="IPR051881">
    <property type="entry name" value="Copper_transport_ATOX1-like"/>
</dbReference>
<evidence type="ECO:0000256" key="3">
    <source>
        <dbReference type="ARBA" id="ARBA00022796"/>
    </source>
</evidence>
<dbReference type="GO" id="GO:0005829">
    <property type="term" value="C:cytosol"/>
    <property type="evidence" value="ECO:0007669"/>
    <property type="project" value="TreeGrafter"/>
</dbReference>
<evidence type="ECO:0000256" key="8">
    <source>
        <dbReference type="ARBA" id="ARBA00038171"/>
    </source>
</evidence>
<name>A0A183SEK5_SCHSO</name>
<keyword evidence="6" id="KW-0143">Chaperone</keyword>
<evidence type="ECO:0000256" key="6">
    <source>
        <dbReference type="ARBA" id="ARBA00023186"/>
    </source>
</evidence>